<dbReference type="EMBL" id="JAHBCL010000055">
    <property type="protein sequence ID" value="MBS7528712.1"/>
    <property type="molecule type" value="Genomic_DNA"/>
</dbReference>
<proteinExistence type="predicted"/>
<name>A0ABS5PUZ1_9FIRM</name>
<evidence type="ECO:0000313" key="1">
    <source>
        <dbReference type="EMBL" id="MBS7528712.1"/>
    </source>
</evidence>
<sequence length="53" mass="6091">MIFYIEDIDRYRECFLNYLNPIISAIYGFTGFTIEPLSKEYDAAGSSTIEIEG</sequence>
<protein>
    <submittedName>
        <fullName evidence="1">Uncharacterized protein</fullName>
    </submittedName>
</protein>
<dbReference type="Proteomes" id="UP000746471">
    <property type="component" value="Unassembled WGS sequence"/>
</dbReference>
<evidence type="ECO:0000313" key="2">
    <source>
        <dbReference type="Proteomes" id="UP000746471"/>
    </source>
</evidence>
<organism evidence="1 2">
    <name type="scientific">Fusibacter paucivorans</name>
    <dbReference type="NCBI Taxonomy" id="76009"/>
    <lineage>
        <taxon>Bacteria</taxon>
        <taxon>Bacillati</taxon>
        <taxon>Bacillota</taxon>
        <taxon>Clostridia</taxon>
        <taxon>Eubacteriales</taxon>
        <taxon>Eubacteriales Family XII. Incertae Sedis</taxon>
        <taxon>Fusibacter</taxon>
    </lineage>
</organism>
<dbReference type="RefSeq" id="WP_213238568.1">
    <property type="nucleotide sequence ID" value="NZ_JAHBCL010000055.1"/>
</dbReference>
<comment type="caution">
    <text evidence="1">The sequence shown here is derived from an EMBL/GenBank/DDBJ whole genome shotgun (WGS) entry which is preliminary data.</text>
</comment>
<keyword evidence="2" id="KW-1185">Reference proteome</keyword>
<reference evidence="1 2" key="1">
    <citation type="submission" date="2021-05" db="EMBL/GenBank/DDBJ databases">
        <title>Fusibacter ferrireducens sp. nov., an anaerobic, sulfur- and Fe-reducing bacterium isolated from the mangrove sediment.</title>
        <authorList>
            <person name="Qiu D."/>
        </authorList>
    </citation>
    <scope>NUCLEOTIDE SEQUENCE [LARGE SCALE GENOMIC DNA]</scope>
    <source>
        <strain evidence="1 2">DSM 12116</strain>
    </source>
</reference>
<gene>
    <name evidence="1" type="ORF">KHM83_18750</name>
</gene>
<accession>A0ABS5PUZ1</accession>